<dbReference type="InterPro" id="IPR054105">
    <property type="entry name" value="WHD_NrtR"/>
</dbReference>
<dbReference type="InterPro" id="IPR036388">
    <property type="entry name" value="WH-like_DNA-bd_sf"/>
</dbReference>
<keyword evidence="4" id="KW-1185">Reference proteome</keyword>
<accession>A0ABP6P5I8</accession>
<evidence type="ECO:0000259" key="1">
    <source>
        <dbReference type="Pfam" id="PF00293"/>
    </source>
</evidence>
<dbReference type="Pfam" id="PF21906">
    <property type="entry name" value="WHD_NrtR"/>
    <property type="match status" value="1"/>
</dbReference>
<protein>
    <submittedName>
        <fullName evidence="3">NUDIX domain-containing protein</fullName>
    </submittedName>
</protein>
<dbReference type="InterPro" id="IPR000086">
    <property type="entry name" value="NUDIX_hydrolase_dom"/>
</dbReference>
<dbReference type="SUPFAM" id="SSF55811">
    <property type="entry name" value="Nudix"/>
    <property type="match status" value="1"/>
</dbReference>
<gene>
    <name evidence="3" type="ORF">GCM10010531_17920</name>
</gene>
<dbReference type="Gene3D" id="3.90.79.10">
    <property type="entry name" value="Nucleoside Triphosphate Pyrophosphohydrolase"/>
    <property type="match status" value="1"/>
</dbReference>
<evidence type="ECO:0000313" key="4">
    <source>
        <dbReference type="Proteomes" id="UP001499924"/>
    </source>
</evidence>
<dbReference type="EMBL" id="BAAAVV010000003">
    <property type="protein sequence ID" value="GAA3165781.1"/>
    <property type="molecule type" value="Genomic_DNA"/>
</dbReference>
<comment type="caution">
    <text evidence="3">The sequence shown here is derived from an EMBL/GenBank/DDBJ whole genome shotgun (WGS) entry which is preliminary data.</text>
</comment>
<reference evidence="4" key="1">
    <citation type="journal article" date="2019" name="Int. J. Syst. Evol. Microbiol.">
        <title>The Global Catalogue of Microorganisms (GCM) 10K type strain sequencing project: providing services to taxonomists for standard genome sequencing and annotation.</title>
        <authorList>
            <consortium name="The Broad Institute Genomics Platform"/>
            <consortium name="The Broad Institute Genome Sequencing Center for Infectious Disease"/>
            <person name="Wu L."/>
            <person name="Ma J."/>
        </authorList>
    </citation>
    <scope>NUCLEOTIDE SEQUENCE [LARGE SCALE GENOMIC DNA]</scope>
    <source>
        <strain evidence="4">JCM 15614</strain>
    </source>
</reference>
<dbReference type="Pfam" id="PF00293">
    <property type="entry name" value="NUDIX"/>
    <property type="match status" value="1"/>
</dbReference>
<sequence>MYPQSKTYGGDPSIPVVPSVWSSPERPAYPHQALAVVLQVRGGRLDVMLWRRGTEPFAGAWALPGGPLLPDETLGASVARQLASKVEVAQLAHLEQLETRSDPARDPRGRTVATAYLGLIPAHLDPVLPDDTAWHAVGALPVTAFDHGSIVGSALARLRAKLSYTNVGFALAPPTFTVAELREIYVAALGYDVTATNLQRVLLRRGVLEATGEQAPPGRAGGRPAALYRFASPTLQVTDPFAVFRPPSARAAHD</sequence>
<dbReference type="CDD" id="cd18873">
    <property type="entry name" value="NUDIX_NadM_like"/>
    <property type="match status" value="1"/>
</dbReference>
<dbReference type="InterPro" id="IPR036390">
    <property type="entry name" value="WH_DNA-bd_sf"/>
</dbReference>
<evidence type="ECO:0000259" key="2">
    <source>
        <dbReference type="Pfam" id="PF21906"/>
    </source>
</evidence>
<feature type="domain" description="NrtR DNA-binding winged helix" evidence="2">
    <location>
        <begin position="168"/>
        <end position="230"/>
    </location>
</feature>
<proteinExistence type="predicted"/>
<dbReference type="Proteomes" id="UP001499924">
    <property type="component" value="Unassembled WGS sequence"/>
</dbReference>
<dbReference type="SUPFAM" id="SSF46785">
    <property type="entry name" value="Winged helix' DNA-binding domain"/>
    <property type="match status" value="1"/>
</dbReference>
<dbReference type="PANTHER" id="PTHR43736:SF4">
    <property type="entry name" value="SLR1690 PROTEIN"/>
    <property type="match status" value="1"/>
</dbReference>
<name>A0ABP6P5I8_9ACTN</name>
<dbReference type="Gene3D" id="1.10.10.10">
    <property type="entry name" value="Winged helix-like DNA-binding domain superfamily/Winged helix DNA-binding domain"/>
    <property type="match status" value="1"/>
</dbReference>
<feature type="domain" description="Nudix hydrolase" evidence="1">
    <location>
        <begin position="31"/>
        <end position="140"/>
    </location>
</feature>
<dbReference type="PANTHER" id="PTHR43736">
    <property type="entry name" value="ADP-RIBOSE PYROPHOSPHATASE"/>
    <property type="match status" value="1"/>
</dbReference>
<organism evidence="3 4">
    <name type="scientific">Blastococcus jejuensis</name>
    <dbReference type="NCBI Taxonomy" id="351224"/>
    <lineage>
        <taxon>Bacteria</taxon>
        <taxon>Bacillati</taxon>
        <taxon>Actinomycetota</taxon>
        <taxon>Actinomycetes</taxon>
        <taxon>Geodermatophilales</taxon>
        <taxon>Geodermatophilaceae</taxon>
        <taxon>Blastococcus</taxon>
    </lineage>
</organism>
<dbReference type="InterPro" id="IPR015797">
    <property type="entry name" value="NUDIX_hydrolase-like_dom_sf"/>
</dbReference>
<evidence type="ECO:0000313" key="3">
    <source>
        <dbReference type="EMBL" id="GAA3165781.1"/>
    </source>
</evidence>